<dbReference type="InterPro" id="IPR019874">
    <property type="entry name" value="RF_methyltr_PrmC"/>
</dbReference>
<dbReference type="EC" id="2.1.1.297" evidence="5"/>
<evidence type="ECO:0000256" key="4">
    <source>
        <dbReference type="ARBA" id="ARBA00048391"/>
    </source>
</evidence>
<dbReference type="InterPro" id="IPR040758">
    <property type="entry name" value="PrmC_N"/>
</dbReference>
<comment type="catalytic activity">
    <reaction evidence="4 5">
        <text>L-glutaminyl-[peptide chain release factor] + S-adenosyl-L-methionine = N(5)-methyl-L-glutaminyl-[peptide chain release factor] + S-adenosyl-L-homocysteine + H(+)</text>
        <dbReference type="Rhea" id="RHEA:42896"/>
        <dbReference type="Rhea" id="RHEA-COMP:10271"/>
        <dbReference type="Rhea" id="RHEA-COMP:10272"/>
        <dbReference type="ChEBI" id="CHEBI:15378"/>
        <dbReference type="ChEBI" id="CHEBI:30011"/>
        <dbReference type="ChEBI" id="CHEBI:57856"/>
        <dbReference type="ChEBI" id="CHEBI:59789"/>
        <dbReference type="ChEBI" id="CHEBI:61891"/>
        <dbReference type="EC" id="2.1.1.297"/>
    </reaction>
</comment>
<dbReference type="AlphaFoldDB" id="A0A511YT46"/>
<dbReference type="GO" id="GO:0003676">
    <property type="term" value="F:nucleic acid binding"/>
    <property type="evidence" value="ECO:0007669"/>
    <property type="project" value="InterPro"/>
</dbReference>
<dbReference type="PANTHER" id="PTHR18895:SF74">
    <property type="entry name" value="MTRF1L RELEASE FACTOR GLUTAMINE METHYLTRANSFERASE"/>
    <property type="match status" value="1"/>
</dbReference>
<evidence type="ECO:0000259" key="8">
    <source>
        <dbReference type="Pfam" id="PF17827"/>
    </source>
</evidence>
<dbReference type="CDD" id="cd02440">
    <property type="entry name" value="AdoMet_MTases"/>
    <property type="match status" value="1"/>
</dbReference>
<keyword evidence="10" id="KW-1185">Reference proteome</keyword>
<dbReference type="InterPro" id="IPR050320">
    <property type="entry name" value="N5-glutamine_MTase"/>
</dbReference>
<feature type="domain" description="Release factor glutamine methyltransferase N-terminal" evidence="8">
    <location>
        <begin position="27"/>
        <end position="94"/>
    </location>
</feature>
<comment type="similarity">
    <text evidence="5">Belongs to the protein N5-glutamine methyltransferase family. PrmC subfamily.</text>
</comment>
<keyword evidence="1 5" id="KW-0489">Methyltransferase</keyword>
<dbReference type="InterPro" id="IPR004556">
    <property type="entry name" value="HemK-like"/>
</dbReference>
<dbReference type="InterPro" id="IPR007848">
    <property type="entry name" value="Small_mtfrase_dom"/>
</dbReference>
<dbReference type="GO" id="GO:0032259">
    <property type="term" value="P:methylation"/>
    <property type="evidence" value="ECO:0007669"/>
    <property type="project" value="UniProtKB-KW"/>
</dbReference>
<evidence type="ECO:0000256" key="3">
    <source>
        <dbReference type="ARBA" id="ARBA00022691"/>
    </source>
</evidence>
<sequence length="315" mass="32435">MTGPVDEGSRVDGRSPVDPGRRDLRAALREAARLLAAAGVPSAEHDARALAAHVLGVERVEPALAPTPPASFFPVFAALVERRCAREPLQHIVGSAPFRYLTLAVRPGVFVPRPETETVAQLAVDEARRLTAAGRTPVVVDLCCGTGAIALAVATEVPGAVVTAVDASAEAVALTRENARACGAAVPVVHGDATDPRVLADLDGIVDVVVSNPPYIPPDAVPLDPEVRDHDPALALYGGGPDGLEVPRGVVARAAALLRAGGLLVVEHADVQGAGMRDAVARLGAFEQVSTVSDLTGRDRMVVARRVGDHGADGT</sequence>
<comment type="caution">
    <text evidence="9">The sequence shown here is derived from an EMBL/GenBank/DDBJ whole genome shotgun (WGS) entry which is preliminary data.</text>
</comment>
<protein>
    <recommendedName>
        <fullName evidence="5">Release factor glutamine methyltransferase</fullName>
        <shortName evidence="5">RF MTase</shortName>
        <ecNumber evidence="5">2.1.1.297</ecNumber>
    </recommendedName>
    <alternativeName>
        <fullName evidence="5">N5-glutamine methyltransferase PrmC</fullName>
    </alternativeName>
    <alternativeName>
        <fullName evidence="5">Protein-(glutamine-N5) MTase PrmC</fullName>
    </alternativeName>
    <alternativeName>
        <fullName evidence="5">Protein-glutamine N-methyltransferase PrmC</fullName>
    </alternativeName>
</protein>
<dbReference type="Proteomes" id="UP000321484">
    <property type="component" value="Unassembled WGS sequence"/>
</dbReference>
<evidence type="ECO:0000259" key="7">
    <source>
        <dbReference type="Pfam" id="PF05175"/>
    </source>
</evidence>
<comment type="caution">
    <text evidence="5">Lacks conserved residue(s) required for the propagation of feature annotation.</text>
</comment>
<evidence type="ECO:0000256" key="1">
    <source>
        <dbReference type="ARBA" id="ARBA00022603"/>
    </source>
</evidence>
<proteinExistence type="inferred from homology"/>
<dbReference type="PANTHER" id="PTHR18895">
    <property type="entry name" value="HEMK METHYLTRANSFERASE"/>
    <property type="match status" value="1"/>
</dbReference>
<feature type="region of interest" description="Disordered" evidence="6">
    <location>
        <begin position="1"/>
        <end position="21"/>
    </location>
</feature>
<feature type="binding site" evidence="5">
    <location>
        <position position="166"/>
    </location>
    <ligand>
        <name>S-adenosyl-L-methionine</name>
        <dbReference type="ChEBI" id="CHEBI:59789"/>
    </ligand>
</feature>
<dbReference type="Pfam" id="PF05175">
    <property type="entry name" value="MTS"/>
    <property type="match status" value="1"/>
</dbReference>
<dbReference type="GO" id="GO:0102559">
    <property type="term" value="F:peptide chain release factor N(5)-glutamine methyltransferase activity"/>
    <property type="evidence" value="ECO:0007669"/>
    <property type="project" value="UniProtKB-EC"/>
</dbReference>
<feature type="compositionally biased region" description="Basic and acidic residues" evidence="6">
    <location>
        <begin position="7"/>
        <end position="21"/>
    </location>
</feature>
<reference evidence="9 10" key="1">
    <citation type="submission" date="2019-07" db="EMBL/GenBank/DDBJ databases">
        <title>Whole genome shotgun sequence of Actinotalea fermentans NBRC 105374.</title>
        <authorList>
            <person name="Hosoyama A."/>
            <person name="Uohara A."/>
            <person name="Ohji S."/>
            <person name="Ichikawa N."/>
        </authorList>
    </citation>
    <scope>NUCLEOTIDE SEQUENCE [LARGE SCALE GENOMIC DNA]</scope>
    <source>
        <strain evidence="9 10">NBRC 105374</strain>
    </source>
</reference>
<dbReference type="InterPro" id="IPR002052">
    <property type="entry name" value="DNA_methylase_N6_adenine_CS"/>
</dbReference>
<feature type="binding site" evidence="5">
    <location>
        <position position="212"/>
    </location>
    <ligand>
        <name>S-adenosyl-L-methionine</name>
        <dbReference type="ChEBI" id="CHEBI:59789"/>
    </ligand>
</feature>
<organism evidence="9 10">
    <name type="scientific">Actinotalea fermentans</name>
    <dbReference type="NCBI Taxonomy" id="43671"/>
    <lineage>
        <taxon>Bacteria</taxon>
        <taxon>Bacillati</taxon>
        <taxon>Actinomycetota</taxon>
        <taxon>Actinomycetes</taxon>
        <taxon>Micrococcales</taxon>
        <taxon>Cellulomonadaceae</taxon>
        <taxon>Actinotalea</taxon>
    </lineage>
</organism>
<keyword evidence="2 5" id="KW-0808">Transferase</keyword>
<dbReference type="Pfam" id="PF17827">
    <property type="entry name" value="PrmC_N"/>
    <property type="match status" value="1"/>
</dbReference>
<dbReference type="Gene3D" id="1.10.8.10">
    <property type="entry name" value="DNA helicase RuvA subunit, C-terminal domain"/>
    <property type="match status" value="1"/>
</dbReference>
<dbReference type="NCBIfam" id="TIGR00536">
    <property type="entry name" value="hemK_fam"/>
    <property type="match status" value="1"/>
</dbReference>
<evidence type="ECO:0000256" key="5">
    <source>
        <dbReference type="HAMAP-Rule" id="MF_02126"/>
    </source>
</evidence>
<dbReference type="InterPro" id="IPR029063">
    <property type="entry name" value="SAM-dependent_MTases_sf"/>
</dbReference>
<evidence type="ECO:0000256" key="2">
    <source>
        <dbReference type="ARBA" id="ARBA00022679"/>
    </source>
</evidence>
<comment type="function">
    <text evidence="5">Methylates the class 1 translation termination release factors RF1/PrfA and RF2/PrfB on the glutamine residue of the universally conserved GGQ motif.</text>
</comment>
<accession>A0A511YT46</accession>
<feature type="binding site" evidence="5">
    <location>
        <begin position="212"/>
        <end position="215"/>
    </location>
    <ligand>
        <name>substrate</name>
    </ligand>
</feature>
<evidence type="ECO:0000256" key="6">
    <source>
        <dbReference type="SAM" id="MobiDB-lite"/>
    </source>
</evidence>
<dbReference type="Gene3D" id="3.40.50.150">
    <property type="entry name" value="Vaccinia Virus protein VP39"/>
    <property type="match status" value="1"/>
</dbReference>
<name>A0A511YT46_9CELL</name>
<keyword evidence="3 5" id="KW-0949">S-adenosyl-L-methionine</keyword>
<dbReference type="EMBL" id="BJYK01000001">
    <property type="protein sequence ID" value="GEN78368.1"/>
    <property type="molecule type" value="Genomic_DNA"/>
</dbReference>
<evidence type="ECO:0000313" key="9">
    <source>
        <dbReference type="EMBL" id="GEN78368.1"/>
    </source>
</evidence>
<dbReference type="SUPFAM" id="SSF53335">
    <property type="entry name" value="S-adenosyl-L-methionine-dependent methyltransferases"/>
    <property type="match status" value="1"/>
</dbReference>
<dbReference type="HAMAP" id="MF_02126">
    <property type="entry name" value="RF_methyltr_PrmC"/>
    <property type="match status" value="1"/>
</dbReference>
<gene>
    <name evidence="5" type="primary">prmC</name>
    <name evidence="9" type="ORF">AFE02nite_01020</name>
</gene>
<dbReference type="PROSITE" id="PS00092">
    <property type="entry name" value="N6_MTASE"/>
    <property type="match status" value="1"/>
</dbReference>
<feature type="domain" description="Methyltransferase small" evidence="7">
    <location>
        <begin position="133"/>
        <end position="215"/>
    </location>
</feature>
<evidence type="ECO:0000313" key="10">
    <source>
        <dbReference type="Proteomes" id="UP000321484"/>
    </source>
</evidence>
<dbReference type="NCBIfam" id="TIGR03534">
    <property type="entry name" value="RF_mod_PrmC"/>
    <property type="match status" value="1"/>
</dbReference>